<proteinExistence type="predicted"/>
<dbReference type="Pfam" id="PF10824">
    <property type="entry name" value="T7SS_ESX_EspC"/>
    <property type="match status" value="1"/>
</dbReference>
<dbReference type="EMBL" id="FMZZ01000015">
    <property type="protein sequence ID" value="SDD67228.1"/>
    <property type="molecule type" value="Genomic_DNA"/>
</dbReference>
<gene>
    <name evidence="1" type="ORF">SAMN05216174_11592</name>
</gene>
<dbReference type="OrthoDB" id="3556959at2"/>
<dbReference type="GO" id="GO:0009306">
    <property type="term" value="P:protein secretion"/>
    <property type="evidence" value="ECO:0007669"/>
    <property type="project" value="InterPro"/>
</dbReference>
<evidence type="ECO:0000313" key="2">
    <source>
        <dbReference type="Proteomes" id="UP000199501"/>
    </source>
</evidence>
<dbReference type="STRING" id="1271860.SAMN05216174_11592"/>
<dbReference type="AlphaFoldDB" id="A0A1G6WMZ8"/>
<keyword evidence="2" id="KW-1185">Reference proteome</keyword>
<accession>A0A1G6WMZ8</accession>
<name>A0A1G6WMZ8_9PSEU</name>
<reference evidence="2" key="1">
    <citation type="submission" date="2016-10" db="EMBL/GenBank/DDBJ databases">
        <authorList>
            <person name="Varghese N."/>
            <person name="Submissions S."/>
        </authorList>
    </citation>
    <scope>NUCLEOTIDE SEQUENCE [LARGE SCALE GENOMIC DNA]</scope>
    <source>
        <strain evidence="2">IBRC-M 10403</strain>
    </source>
</reference>
<organism evidence="1 2">
    <name type="scientific">Actinokineospora iranica</name>
    <dbReference type="NCBI Taxonomy" id="1271860"/>
    <lineage>
        <taxon>Bacteria</taxon>
        <taxon>Bacillati</taxon>
        <taxon>Actinomycetota</taxon>
        <taxon>Actinomycetes</taxon>
        <taxon>Pseudonocardiales</taxon>
        <taxon>Pseudonocardiaceae</taxon>
        <taxon>Actinokineospora</taxon>
    </lineage>
</organism>
<evidence type="ECO:0000313" key="1">
    <source>
        <dbReference type="EMBL" id="SDD67228.1"/>
    </source>
</evidence>
<dbReference type="Proteomes" id="UP000199501">
    <property type="component" value="Unassembled WGS sequence"/>
</dbReference>
<sequence>MGNGFQVTPQDLKTITNLVRGTAADLRSVRKSWDEKTGDGAAAFGTVECGKAHEALQDATFTSLGKHVDHLTSLADSVSDSALAYTGTDGAGERSFGGGD</sequence>
<dbReference type="RefSeq" id="WP_091455605.1">
    <property type="nucleotide sequence ID" value="NZ_FMZZ01000015.1"/>
</dbReference>
<dbReference type="InterPro" id="IPR022536">
    <property type="entry name" value="EspC"/>
</dbReference>
<protein>
    <submittedName>
        <fullName evidence="1">Excreted virulence factor EspC, type VII ESX diderm</fullName>
    </submittedName>
</protein>